<proteinExistence type="predicted"/>
<evidence type="ECO:0000259" key="2">
    <source>
        <dbReference type="PROSITE" id="PS51819"/>
    </source>
</evidence>
<dbReference type="SUPFAM" id="SSF54593">
    <property type="entry name" value="Glyoxalase/Bleomycin resistance protein/Dihydroxybiphenyl dioxygenase"/>
    <property type="match status" value="1"/>
</dbReference>
<dbReference type="InterPro" id="IPR037523">
    <property type="entry name" value="VOC_core"/>
</dbReference>
<dbReference type="EMBL" id="PEBD01000008">
    <property type="protein sequence ID" value="PHV66710.1"/>
    <property type="molecule type" value="Genomic_DNA"/>
</dbReference>
<dbReference type="Pfam" id="PF00903">
    <property type="entry name" value="Glyoxalase"/>
    <property type="match status" value="1"/>
</dbReference>
<feature type="domain" description="VOC" evidence="2">
    <location>
        <begin position="1"/>
        <end position="119"/>
    </location>
</feature>
<name>A0A2G3PLR8_WILMA</name>
<sequence>MVFTELFPILSSRDLDRLVAFYQQACDAQLVYRFPEEGPAGYASLQVGKSSFGIGSDPSAPKTPSRGALWLYAESCEDGFDALVSAGAAVVSPPTDMPWGERVADVTDPDGNLIHVGQRPEPAEDPEPTELQGHPT</sequence>
<accession>A0A2G3PLR8</accession>
<evidence type="ECO:0000256" key="1">
    <source>
        <dbReference type="SAM" id="MobiDB-lite"/>
    </source>
</evidence>
<dbReference type="InterPro" id="IPR004360">
    <property type="entry name" value="Glyas_Fos-R_dOase_dom"/>
</dbReference>
<evidence type="ECO:0000313" key="3">
    <source>
        <dbReference type="EMBL" id="PHV66710.1"/>
    </source>
</evidence>
<reference evidence="3 4" key="1">
    <citation type="submission" date="2017-10" db="EMBL/GenBank/DDBJ databases">
        <title>The draft genome sequence of Williamsia sp. BULT 1.1 isolated from the semi-arid grassland soils from South Africa.</title>
        <authorList>
            <person name="Kabwe M.H."/>
            <person name="Govender N."/>
            <person name="Mutseka Lunga P."/>
            <person name="Vikram S."/>
            <person name="Makhalanyane T.P."/>
        </authorList>
    </citation>
    <scope>NUCLEOTIDE SEQUENCE [LARGE SCALE GENOMIC DNA]</scope>
    <source>
        <strain evidence="3 4">BULT 1.1</strain>
    </source>
</reference>
<feature type="region of interest" description="Disordered" evidence="1">
    <location>
        <begin position="94"/>
        <end position="136"/>
    </location>
</feature>
<dbReference type="Proteomes" id="UP000225108">
    <property type="component" value="Unassembled WGS sequence"/>
</dbReference>
<dbReference type="PROSITE" id="PS51819">
    <property type="entry name" value="VOC"/>
    <property type="match status" value="1"/>
</dbReference>
<dbReference type="AlphaFoldDB" id="A0A2G3PLR8"/>
<gene>
    <name evidence="3" type="ORF">CSW57_10525</name>
</gene>
<organism evidence="3 4">
    <name type="scientific">Williamsia marianensis</name>
    <dbReference type="NCBI Taxonomy" id="85044"/>
    <lineage>
        <taxon>Bacteria</taxon>
        <taxon>Bacillati</taxon>
        <taxon>Actinomycetota</taxon>
        <taxon>Actinomycetes</taxon>
        <taxon>Mycobacteriales</taxon>
        <taxon>Nocardiaceae</taxon>
        <taxon>Williamsia</taxon>
    </lineage>
</organism>
<protein>
    <recommendedName>
        <fullName evidence="2">VOC domain-containing protein</fullName>
    </recommendedName>
</protein>
<evidence type="ECO:0000313" key="4">
    <source>
        <dbReference type="Proteomes" id="UP000225108"/>
    </source>
</evidence>
<comment type="caution">
    <text evidence="3">The sequence shown here is derived from an EMBL/GenBank/DDBJ whole genome shotgun (WGS) entry which is preliminary data.</text>
</comment>
<dbReference type="InterPro" id="IPR029068">
    <property type="entry name" value="Glyas_Bleomycin-R_OHBP_Dase"/>
</dbReference>
<dbReference type="Gene3D" id="3.10.180.10">
    <property type="entry name" value="2,3-Dihydroxybiphenyl 1,2-Dioxygenase, domain 1"/>
    <property type="match status" value="1"/>
</dbReference>
<dbReference type="PANTHER" id="PTHR34109">
    <property type="entry name" value="BNAUNNG04460D PROTEIN-RELATED"/>
    <property type="match status" value="1"/>
</dbReference>